<name>A0A7X3CU54_9BACL</name>
<dbReference type="RefSeq" id="WP_127608583.1">
    <property type="nucleotide sequence ID" value="NZ_JARTHJ010000092.1"/>
</dbReference>
<protein>
    <submittedName>
        <fullName evidence="1">Uncharacterized protein</fullName>
    </submittedName>
</protein>
<gene>
    <name evidence="1" type="ORF">GNP93_21180</name>
</gene>
<accession>A0A7X3CU54</accession>
<sequence length="235" mass="26726">MYQRDYIMKLIEQTARVVMKVLHKQALSFHERMELLNHALRQLVGLDSKLLQALSVKDLLVLLSPGGHPDIGKALAASDLLLARVKVLQQEGQIQAGKAEALKWLELLLTIRKMEESADLREETERRIETALELIGRSGMEASQLELLVPYYDETGRLAKAEDALFHWIDEVKGDAWNERLSRVLDIGMEMYERWLTDSTLQLEDGGLSREEVRQGMAELAKFKSGARREEADDG</sequence>
<keyword evidence="2" id="KW-1185">Reference proteome</keyword>
<evidence type="ECO:0000313" key="2">
    <source>
        <dbReference type="Proteomes" id="UP000450917"/>
    </source>
</evidence>
<reference evidence="1 2" key="1">
    <citation type="submission" date="2019-11" db="EMBL/GenBank/DDBJ databases">
        <title>Draft genome sequences of five Paenibacillus species of dairy origin.</title>
        <authorList>
            <person name="Olajide A.M."/>
            <person name="Chen S."/>
            <person name="Lapointe G."/>
        </authorList>
    </citation>
    <scope>NUCLEOTIDE SEQUENCE [LARGE SCALE GENOMIC DNA]</scope>
    <source>
        <strain evidence="1 2">2CS3</strain>
    </source>
</reference>
<organism evidence="1 2">
    <name type="scientific">Paenibacillus validus</name>
    <dbReference type="NCBI Taxonomy" id="44253"/>
    <lineage>
        <taxon>Bacteria</taxon>
        <taxon>Bacillati</taxon>
        <taxon>Bacillota</taxon>
        <taxon>Bacilli</taxon>
        <taxon>Bacillales</taxon>
        <taxon>Paenibacillaceae</taxon>
        <taxon>Paenibacillus</taxon>
    </lineage>
</organism>
<dbReference type="Pfam" id="PF20092">
    <property type="entry name" value="DUF6483"/>
    <property type="match status" value="1"/>
</dbReference>
<comment type="caution">
    <text evidence="1">The sequence shown here is derived from an EMBL/GenBank/DDBJ whole genome shotgun (WGS) entry which is preliminary data.</text>
</comment>
<evidence type="ECO:0000313" key="1">
    <source>
        <dbReference type="EMBL" id="MUG73147.1"/>
    </source>
</evidence>
<dbReference type="AlphaFoldDB" id="A0A7X3CU54"/>
<proteinExistence type="predicted"/>
<dbReference type="EMBL" id="WNZX01000022">
    <property type="protein sequence ID" value="MUG73147.1"/>
    <property type="molecule type" value="Genomic_DNA"/>
</dbReference>
<dbReference type="InterPro" id="IPR045507">
    <property type="entry name" value="DUF6483"/>
</dbReference>
<dbReference type="Proteomes" id="UP000450917">
    <property type="component" value="Unassembled WGS sequence"/>
</dbReference>